<dbReference type="PANTHER" id="PTHR22726">
    <property type="entry name" value="METALLOENDOPEPTIDASE OMA1"/>
    <property type="match status" value="1"/>
</dbReference>
<keyword evidence="5 6" id="KW-0482">Metalloprotease</keyword>
<feature type="domain" description="Peptidase M48" evidence="7">
    <location>
        <begin position="49"/>
        <end position="217"/>
    </location>
</feature>
<evidence type="ECO:0000256" key="2">
    <source>
        <dbReference type="ARBA" id="ARBA00022723"/>
    </source>
</evidence>
<evidence type="ECO:0000256" key="3">
    <source>
        <dbReference type="ARBA" id="ARBA00022801"/>
    </source>
</evidence>
<protein>
    <recommendedName>
        <fullName evidence="7">Peptidase M48 domain-containing protein</fullName>
    </recommendedName>
</protein>
<keyword evidence="2" id="KW-0479">Metal-binding</keyword>
<keyword evidence="4 6" id="KW-0862">Zinc</keyword>
<accession>A0ABQ1G820</accession>
<dbReference type="Proteomes" id="UP000618591">
    <property type="component" value="Unassembled WGS sequence"/>
</dbReference>
<dbReference type="InterPro" id="IPR011990">
    <property type="entry name" value="TPR-like_helical_dom_sf"/>
</dbReference>
<evidence type="ECO:0000313" key="9">
    <source>
        <dbReference type="Proteomes" id="UP000618591"/>
    </source>
</evidence>
<evidence type="ECO:0000256" key="1">
    <source>
        <dbReference type="ARBA" id="ARBA00022670"/>
    </source>
</evidence>
<sequence length="350" mass="38866">MADEGERLLRDSKFLVNDPGLNHYVLGVLCKTVGDSRCGGVRLYIVRTAAFNAAMAPNGMLVVNTGLLLRMRNEAELAAVLGHEFAHFEMRHSLNGFKQQRTATDIFAWMGVAAAGAAYYGGGYGSVRSYQSAQIGAIGSIYANDRAQETQADLLSMAYLKISPYDPGCFADIWERVMGEADATARGRKQRIARYDRVSFFASHPTELARAQYLRDIALKMNKGGEDGSQRFRDAMAKWRGDFLLDQIKLNDFEGTDFLMGQLAANQWTPDLLYSRAELYRARGNPRDLVSAISFYRQALEGDHNNAEAYRGLGLAQLRNRDPSGVEALKTYLAMRPDASDRAMISTLLQ</sequence>
<dbReference type="EMBL" id="BMDW01000003">
    <property type="protein sequence ID" value="GGA38526.1"/>
    <property type="molecule type" value="Genomic_DNA"/>
</dbReference>
<dbReference type="SUPFAM" id="SSF48452">
    <property type="entry name" value="TPR-like"/>
    <property type="match status" value="1"/>
</dbReference>
<evidence type="ECO:0000256" key="6">
    <source>
        <dbReference type="RuleBase" id="RU003983"/>
    </source>
</evidence>
<comment type="caution">
    <text evidence="8">The sequence shown here is derived from an EMBL/GenBank/DDBJ whole genome shotgun (WGS) entry which is preliminary data.</text>
</comment>
<organism evidence="8 9">
    <name type="scientific">Sphingomonas psychrolutea</name>
    <dbReference type="NCBI Taxonomy" id="1259676"/>
    <lineage>
        <taxon>Bacteria</taxon>
        <taxon>Pseudomonadati</taxon>
        <taxon>Pseudomonadota</taxon>
        <taxon>Alphaproteobacteria</taxon>
        <taxon>Sphingomonadales</taxon>
        <taxon>Sphingomonadaceae</taxon>
        <taxon>Sphingomonas</taxon>
    </lineage>
</organism>
<dbReference type="Pfam" id="PF01435">
    <property type="entry name" value="Peptidase_M48"/>
    <property type="match status" value="1"/>
</dbReference>
<comment type="similarity">
    <text evidence="6">Belongs to the peptidase M48 family.</text>
</comment>
<proteinExistence type="inferred from homology"/>
<dbReference type="InterPro" id="IPR001915">
    <property type="entry name" value="Peptidase_M48"/>
</dbReference>
<keyword evidence="9" id="KW-1185">Reference proteome</keyword>
<dbReference type="Gene3D" id="1.25.40.10">
    <property type="entry name" value="Tetratricopeptide repeat domain"/>
    <property type="match status" value="1"/>
</dbReference>
<dbReference type="CDD" id="cd07324">
    <property type="entry name" value="M48C_Oma1-like"/>
    <property type="match status" value="1"/>
</dbReference>
<reference evidence="9" key="1">
    <citation type="journal article" date="2019" name="Int. J. Syst. Evol. Microbiol.">
        <title>The Global Catalogue of Microorganisms (GCM) 10K type strain sequencing project: providing services to taxonomists for standard genome sequencing and annotation.</title>
        <authorList>
            <consortium name="The Broad Institute Genomics Platform"/>
            <consortium name="The Broad Institute Genome Sequencing Center for Infectious Disease"/>
            <person name="Wu L."/>
            <person name="Ma J."/>
        </authorList>
    </citation>
    <scope>NUCLEOTIDE SEQUENCE [LARGE SCALE GENOMIC DNA]</scope>
    <source>
        <strain evidence="9">CGMCC 1.10106</strain>
    </source>
</reference>
<evidence type="ECO:0000256" key="4">
    <source>
        <dbReference type="ARBA" id="ARBA00022833"/>
    </source>
</evidence>
<keyword evidence="3 6" id="KW-0378">Hydrolase</keyword>
<dbReference type="InterPro" id="IPR051156">
    <property type="entry name" value="Mito/Outer_Membr_Metalloprot"/>
</dbReference>
<gene>
    <name evidence="8" type="ORF">GCM10011395_06060</name>
</gene>
<evidence type="ECO:0000313" key="8">
    <source>
        <dbReference type="EMBL" id="GGA38526.1"/>
    </source>
</evidence>
<comment type="cofactor">
    <cofactor evidence="6">
        <name>Zn(2+)</name>
        <dbReference type="ChEBI" id="CHEBI:29105"/>
    </cofactor>
    <text evidence="6">Binds 1 zinc ion per subunit.</text>
</comment>
<keyword evidence="1 6" id="KW-0645">Protease</keyword>
<dbReference type="PANTHER" id="PTHR22726:SF1">
    <property type="entry name" value="METALLOENDOPEPTIDASE OMA1, MITOCHONDRIAL"/>
    <property type="match status" value="1"/>
</dbReference>
<dbReference type="RefSeq" id="WP_188445394.1">
    <property type="nucleotide sequence ID" value="NZ_BMDW01000003.1"/>
</dbReference>
<evidence type="ECO:0000259" key="7">
    <source>
        <dbReference type="Pfam" id="PF01435"/>
    </source>
</evidence>
<evidence type="ECO:0000256" key="5">
    <source>
        <dbReference type="ARBA" id="ARBA00023049"/>
    </source>
</evidence>
<dbReference type="Gene3D" id="3.30.2010.10">
    <property type="entry name" value="Metalloproteases ('zincins'), catalytic domain"/>
    <property type="match status" value="1"/>
</dbReference>
<name>A0ABQ1G820_9SPHN</name>